<dbReference type="InterPro" id="IPR013538">
    <property type="entry name" value="ASHA1/2-like_C"/>
</dbReference>
<dbReference type="Proteomes" id="UP000490386">
    <property type="component" value="Unassembled WGS sequence"/>
</dbReference>
<dbReference type="OrthoDB" id="3365660at2"/>
<reference evidence="3 4" key="1">
    <citation type="submission" date="2019-09" db="EMBL/GenBank/DDBJ databases">
        <title>Phylogeny of genus Pseudoclavibacter and closely related genus.</title>
        <authorList>
            <person name="Li Y."/>
        </authorList>
    </citation>
    <scope>NUCLEOTIDE SEQUENCE [LARGE SCALE GENOMIC DNA]</scope>
    <source>
        <strain evidence="3 4">THG-MD12</strain>
    </source>
</reference>
<dbReference type="InterPro" id="IPR023393">
    <property type="entry name" value="START-like_dom_sf"/>
</dbReference>
<comment type="caution">
    <text evidence="3">The sequence shown here is derived from an EMBL/GenBank/DDBJ whole genome shotgun (WGS) entry which is preliminary data.</text>
</comment>
<dbReference type="Gene3D" id="3.30.530.20">
    <property type="match status" value="1"/>
</dbReference>
<dbReference type="Pfam" id="PF08327">
    <property type="entry name" value="AHSA1"/>
    <property type="match status" value="1"/>
</dbReference>
<dbReference type="AlphaFoldDB" id="A0A7J5AY69"/>
<keyword evidence="4" id="KW-1185">Reference proteome</keyword>
<comment type="similarity">
    <text evidence="1">Belongs to the AHA1 family.</text>
</comment>
<dbReference type="EMBL" id="WBJX01000006">
    <property type="protein sequence ID" value="KAB1636432.1"/>
    <property type="molecule type" value="Genomic_DNA"/>
</dbReference>
<evidence type="ECO:0000259" key="2">
    <source>
        <dbReference type="Pfam" id="PF08327"/>
    </source>
</evidence>
<organism evidence="3 4">
    <name type="scientific">Pseudoclavibacter terrae</name>
    <dbReference type="NCBI Taxonomy" id="1530195"/>
    <lineage>
        <taxon>Bacteria</taxon>
        <taxon>Bacillati</taxon>
        <taxon>Actinomycetota</taxon>
        <taxon>Actinomycetes</taxon>
        <taxon>Micrococcales</taxon>
        <taxon>Microbacteriaceae</taxon>
        <taxon>Pseudoclavibacter</taxon>
    </lineage>
</organism>
<dbReference type="RefSeq" id="WP_151424735.1">
    <property type="nucleotide sequence ID" value="NZ_WBJX01000006.1"/>
</dbReference>
<evidence type="ECO:0000313" key="3">
    <source>
        <dbReference type="EMBL" id="KAB1636432.1"/>
    </source>
</evidence>
<feature type="domain" description="Activator of Hsp90 ATPase homologue 1/2-like C-terminal" evidence="2">
    <location>
        <begin position="23"/>
        <end position="159"/>
    </location>
</feature>
<name>A0A7J5AY69_9MICO</name>
<protein>
    <submittedName>
        <fullName evidence="3">SRPBCC domain-containing protein</fullName>
    </submittedName>
</protein>
<dbReference type="CDD" id="cd07814">
    <property type="entry name" value="SRPBCC_CalC_Aha1-like"/>
    <property type="match status" value="1"/>
</dbReference>
<gene>
    <name evidence="3" type="ORF">F8O03_15905</name>
</gene>
<proteinExistence type="inferred from homology"/>
<sequence>MPVISTQKDADQLTLTVVTEHAATPERVWQLWEDPRQLECWWGPPTWPSTVDSFEFAPGGQVASHMTGPDGSTAGEWWEFVTIEPHRTLSFDNGFAHDDGSRNHELPVMRCTVTIEGQGDVTRMTTVSVFSSPADFDSVLQMGMAEGMTEAMGQIDGVLAG</sequence>
<dbReference type="SUPFAM" id="SSF55961">
    <property type="entry name" value="Bet v1-like"/>
    <property type="match status" value="1"/>
</dbReference>
<evidence type="ECO:0000313" key="4">
    <source>
        <dbReference type="Proteomes" id="UP000490386"/>
    </source>
</evidence>
<accession>A0A7J5AY69</accession>
<evidence type="ECO:0000256" key="1">
    <source>
        <dbReference type="ARBA" id="ARBA00006817"/>
    </source>
</evidence>